<feature type="compositionally biased region" description="Basic and acidic residues" evidence="1">
    <location>
        <begin position="230"/>
        <end position="249"/>
    </location>
</feature>
<dbReference type="EMBL" id="JADGMS010000008">
    <property type="protein sequence ID" value="KAF9677060.1"/>
    <property type="molecule type" value="Genomic_DNA"/>
</dbReference>
<feature type="region of interest" description="Disordered" evidence="1">
    <location>
        <begin position="223"/>
        <end position="250"/>
    </location>
</feature>
<evidence type="ECO:0000256" key="1">
    <source>
        <dbReference type="SAM" id="MobiDB-lite"/>
    </source>
</evidence>
<comment type="caution">
    <text evidence="2">The sequence shown here is derived from an EMBL/GenBank/DDBJ whole genome shotgun (WGS) entry which is preliminary data.</text>
</comment>
<protein>
    <submittedName>
        <fullName evidence="2">Uncharacterized protein</fullName>
    </submittedName>
</protein>
<dbReference type="PANTHER" id="PTHR12999">
    <property type="entry name" value="ZINC FINGER RAN-BINDING DOMAIN-CONTAINING PROTEIN 2 ZRANB2-RELATED"/>
    <property type="match status" value="1"/>
</dbReference>
<proteinExistence type="predicted"/>
<organism evidence="2 3">
    <name type="scientific">Salix dunnii</name>
    <dbReference type="NCBI Taxonomy" id="1413687"/>
    <lineage>
        <taxon>Eukaryota</taxon>
        <taxon>Viridiplantae</taxon>
        <taxon>Streptophyta</taxon>
        <taxon>Embryophyta</taxon>
        <taxon>Tracheophyta</taxon>
        <taxon>Spermatophyta</taxon>
        <taxon>Magnoliopsida</taxon>
        <taxon>eudicotyledons</taxon>
        <taxon>Gunneridae</taxon>
        <taxon>Pentapetalae</taxon>
        <taxon>rosids</taxon>
        <taxon>fabids</taxon>
        <taxon>Malpighiales</taxon>
        <taxon>Salicaceae</taxon>
        <taxon>Saliceae</taxon>
        <taxon>Salix</taxon>
    </lineage>
</organism>
<sequence length="318" mass="34308">MASYTGKGAPSNGTIYIKYHDKMTNEAKAQSKSKDDTVCNSVGDPNDLGGFEENAKDLNEGGGRAGGHGRGRIANDFGVPGRSVGGPTGLFCPNDWTCPMCGNINWAKHTKRHVSNTNKPGHNEGGASVENLSLPFHRFSFYKGSCFMNCVFKDLTASIWKLCSYAHTEEDKVDDGVLYDEFGILKKKFRAKTQQAEARRVLPGAGRAGWEVDEFEFYPLESDGQGVADKAGRESRERGRDLDYGESSKAETVMEGTGVVVVVGRGIEIEIMSMVDISNMGGTGSVTGTDIDIDGEERSKAFSLGCFGPTLMGGCHRI</sequence>
<evidence type="ECO:0000313" key="2">
    <source>
        <dbReference type="EMBL" id="KAF9677060.1"/>
    </source>
</evidence>
<keyword evidence="3" id="KW-1185">Reference proteome</keyword>
<dbReference type="AlphaFoldDB" id="A0A835MTK1"/>
<evidence type="ECO:0000313" key="3">
    <source>
        <dbReference type="Proteomes" id="UP000657918"/>
    </source>
</evidence>
<name>A0A835MTK1_9ROSI</name>
<dbReference type="PANTHER" id="PTHR12999:SF17">
    <property type="entry name" value="ZINC FINGER RAN-BINDING DOMAIN-CONTAINING PROTEIN 2"/>
    <property type="match status" value="1"/>
</dbReference>
<gene>
    <name evidence="2" type="ORF">SADUNF_Sadunf08G0068300</name>
</gene>
<dbReference type="Proteomes" id="UP000657918">
    <property type="component" value="Chromosome 8"/>
</dbReference>
<dbReference type="OrthoDB" id="1723200at2759"/>
<feature type="region of interest" description="Disordered" evidence="1">
    <location>
        <begin position="27"/>
        <end position="72"/>
    </location>
</feature>
<reference evidence="2 3" key="1">
    <citation type="submission" date="2020-10" db="EMBL/GenBank/DDBJ databases">
        <title>Plant Genome Project.</title>
        <authorList>
            <person name="Zhang R.-G."/>
        </authorList>
    </citation>
    <scope>NUCLEOTIDE SEQUENCE [LARGE SCALE GENOMIC DNA]</scope>
    <source>
        <strain evidence="2">FAFU-HL-1</strain>
        <tissue evidence="2">Leaf</tissue>
    </source>
</reference>
<accession>A0A835MTK1</accession>